<dbReference type="InterPro" id="IPR001611">
    <property type="entry name" value="Leu-rich_rpt"/>
</dbReference>
<keyword evidence="4 11" id="KW-0812">Transmembrane</keyword>
<gene>
    <name evidence="13" type="ORF">RRG08_067353</name>
</gene>
<evidence type="ECO:0000256" key="11">
    <source>
        <dbReference type="SAM" id="Phobius"/>
    </source>
</evidence>
<dbReference type="PANTHER" id="PTHR24365">
    <property type="entry name" value="TOLL-LIKE RECEPTOR"/>
    <property type="match status" value="1"/>
</dbReference>
<dbReference type="SUPFAM" id="SSF52200">
    <property type="entry name" value="Toll/Interleukin receptor TIR domain"/>
    <property type="match status" value="1"/>
</dbReference>
<keyword evidence="5" id="KW-0732">Signal</keyword>
<dbReference type="EMBL" id="JAWDGP010000179">
    <property type="protein sequence ID" value="KAK3803177.1"/>
    <property type="molecule type" value="Genomic_DNA"/>
</dbReference>
<evidence type="ECO:0000256" key="10">
    <source>
        <dbReference type="ARBA" id="ARBA00023180"/>
    </source>
</evidence>
<feature type="domain" description="TIR" evidence="12">
    <location>
        <begin position="801"/>
        <end position="939"/>
    </location>
</feature>
<name>A0AAE1EDQ9_9GAST</name>
<reference evidence="13" key="1">
    <citation type="journal article" date="2023" name="G3 (Bethesda)">
        <title>A reference genome for the long-term kleptoplast-retaining sea slug Elysia crispata morphotype clarki.</title>
        <authorList>
            <person name="Eastman K.E."/>
            <person name="Pendleton A.L."/>
            <person name="Shaikh M.A."/>
            <person name="Suttiyut T."/>
            <person name="Ogas R."/>
            <person name="Tomko P."/>
            <person name="Gavelis G."/>
            <person name="Widhalm J.R."/>
            <person name="Wisecaver J.H."/>
        </authorList>
    </citation>
    <scope>NUCLEOTIDE SEQUENCE</scope>
    <source>
        <strain evidence="13">ECLA1</strain>
    </source>
</reference>
<dbReference type="SMART" id="SM00369">
    <property type="entry name" value="LRR_TYP"/>
    <property type="match status" value="6"/>
</dbReference>
<dbReference type="PANTHER" id="PTHR24365:SF541">
    <property type="entry name" value="PROTEIN TOLL-RELATED"/>
    <property type="match status" value="1"/>
</dbReference>
<evidence type="ECO:0000313" key="13">
    <source>
        <dbReference type="EMBL" id="KAK3803177.1"/>
    </source>
</evidence>
<protein>
    <recommendedName>
        <fullName evidence="12">TIR domain-containing protein</fullName>
    </recommendedName>
</protein>
<evidence type="ECO:0000256" key="2">
    <source>
        <dbReference type="ARBA" id="ARBA00009634"/>
    </source>
</evidence>
<dbReference type="Gene3D" id="3.80.10.10">
    <property type="entry name" value="Ribonuclease Inhibitor"/>
    <property type="match status" value="3"/>
</dbReference>
<evidence type="ECO:0000256" key="1">
    <source>
        <dbReference type="ARBA" id="ARBA00004167"/>
    </source>
</evidence>
<evidence type="ECO:0000256" key="9">
    <source>
        <dbReference type="ARBA" id="ARBA00023170"/>
    </source>
</evidence>
<dbReference type="SMART" id="SM00255">
    <property type="entry name" value="TIR"/>
    <property type="match status" value="1"/>
</dbReference>
<dbReference type="GO" id="GO:0007165">
    <property type="term" value="P:signal transduction"/>
    <property type="evidence" value="ECO:0007669"/>
    <property type="project" value="InterPro"/>
</dbReference>
<comment type="caution">
    <text evidence="13">The sequence shown here is derived from an EMBL/GenBank/DDBJ whole genome shotgun (WGS) entry which is preliminary data.</text>
</comment>
<evidence type="ECO:0000256" key="4">
    <source>
        <dbReference type="ARBA" id="ARBA00022692"/>
    </source>
</evidence>
<dbReference type="Pfam" id="PF13855">
    <property type="entry name" value="LRR_8"/>
    <property type="match status" value="3"/>
</dbReference>
<keyword evidence="6" id="KW-0677">Repeat</keyword>
<dbReference type="Proteomes" id="UP001283361">
    <property type="component" value="Unassembled WGS sequence"/>
</dbReference>
<dbReference type="InterPro" id="IPR032675">
    <property type="entry name" value="LRR_dom_sf"/>
</dbReference>
<dbReference type="GO" id="GO:0038023">
    <property type="term" value="F:signaling receptor activity"/>
    <property type="evidence" value="ECO:0007669"/>
    <property type="project" value="TreeGrafter"/>
</dbReference>
<organism evidence="13 14">
    <name type="scientific">Elysia crispata</name>
    <name type="common">lettuce slug</name>
    <dbReference type="NCBI Taxonomy" id="231223"/>
    <lineage>
        <taxon>Eukaryota</taxon>
        <taxon>Metazoa</taxon>
        <taxon>Spiralia</taxon>
        <taxon>Lophotrochozoa</taxon>
        <taxon>Mollusca</taxon>
        <taxon>Gastropoda</taxon>
        <taxon>Heterobranchia</taxon>
        <taxon>Euthyneura</taxon>
        <taxon>Panpulmonata</taxon>
        <taxon>Sacoglossa</taxon>
        <taxon>Placobranchoidea</taxon>
        <taxon>Plakobranchidae</taxon>
        <taxon>Elysia</taxon>
    </lineage>
</organism>
<dbReference type="GO" id="GO:0005886">
    <property type="term" value="C:plasma membrane"/>
    <property type="evidence" value="ECO:0007669"/>
    <property type="project" value="TreeGrafter"/>
</dbReference>
<dbReference type="InterPro" id="IPR035897">
    <property type="entry name" value="Toll_tir_struct_dom_sf"/>
</dbReference>
<dbReference type="InterPro" id="IPR000157">
    <property type="entry name" value="TIR_dom"/>
</dbReference>
<keyword evidence="9" id="KW-0675">Receptor</keyword>
<dbReference type="Pfam" id="PF13676">
    <property type="entry name" value="TIR_2"/>
    <property type="match status" value="1"/>
</dbReference>
<sequence length="945" mass="108234">MHNRVQNNPKTGSSLKANLSVYKAEAGLHWRSHSTRVKHQVIVRNFNGEPGRLARPVNFSSNSSRCGSPLKKTSSYLILLSSPNEASGGTDEPQRRPGLPQFFNNFGPASDLNLPVVEIVRQCNILNSVYVDCSARDFHNIPTAKFPVNITIYDLSDNHISTLHNHSFSTYTLLKELYLQQNEISKMDSHAFFGLSNLESLYLYTNKLVMNSTTIQNAFSEQVFVPLQRLKKLRLEGNNMEPKNRKLRYPHKALSHLGNLEELSLDGLFNASFESGFANLTRLTNLSLDGHHSGKCMLTVLTNETFRHLTSLEELSLKYCNLQGHFIEAGTFLPLKRLKTLYLNHNQDINIQFFYRVFYGLQNTTSLKALHMENVVNDYTVGVCLSSKYIKYFPQSVVYLDVRQNSLECIDRNVIDIIKKSLKVIDIGKNNFVFGTYFMDLQKLGQLETLYVDGTIRHASNLPRKYPYNPHTTPLDTENCSLYTRNEMDLEDGDFTLHLPPKLKYVKVRYGRIFYVISKLNVGENNSLDTVTMEGNYFPFLEGPITGLQNLRDFQLPFNWIFGIADNFFHTFNTSLQILNLSSNYLGDFLRIKHSTKVFQNLINLETLDLASNSIRFIGHTIFHGMINLKYLRISHNPIYVFNADLSQSNKLQAFIATDTRISSLPKNTRDAISQRIKMGTHFDAQLDQSPVVCDCPNLPFVKWMVTSGAFNFTSKDYSCYFPDTSSIAIHDGYTEMLNGLIRQCSPKKFLFFAVIAATFSFAIFIICSLAYRFRWKLRYMYHAAYIYVTSRRNARSTNRFDYDVFICYAEEDRRFVMNTIFPALESRGLSVFVHHRHFTAGELIGSNIVRAVNSCRRTLVVLTRTLAESSWCNYEIQMANMESAQRGEQVLIFLLLGGIKSNEMGNELLYNLQTNTYIPFPSEPGTNERALKALYDKLARDIRG</sequence>
<proteinExistence type="inferred from homology"/>
<accession>A0AAE1EDQ9</accession>
<keyword evidence="8 11" id="KW-0472">Membrane</keyword>
<evidence type="ECO:0000256" key="6">
    <source>
        <dbReference type="ARBA" id="ARBA00022737"/>
    </source>
</evidence>
<evidence type="ECO:0000256" key="3">
    <source>
        <dbReference type="ARBA" id="ARBA00022614"/>
    </source>
</evidence>
<dbReference type="PROSITE" id="PS51450">
    <property type="entry name" value="LRR"/>
    <property type="match status" value="1"/>
</dbReference>
<feature type="transmembrane region" description="Helical" evidence="11">
    <location>
        <begin position="750"/>
        <end position="772"/>
    </location>
</feature>
<keyword evidence="14" id="KW-1185">Reference proteome</keyword>
<evidence type="ECO:0000259" key="12">
    <source>
        <dbReference type="PROSITE" id="PS50104"/>
    </source>
</evidence>
<evidence type="ECO:0000256" key="7">
    <source>
        <dbReference type="ARBA" id="ARBA00022989"/>
    </source>
</evidence>
<comment type="similarity">
    <text evidence="2">Belongs to the Toll-like receptor family.</text>
</comment>
<keyword evidence="7 11" id="KW-1133">Transmembrane helix</keyword>
<dbReference type="AlphaFoldDB" id="A0AAE1EDQ9"/>
<evidence type="ECO:0000313" key="14">
    <source>
        <dbReference type="Proteomes" id="UP001283361"/>
    </source>
</evidence>
<keyword evidence="10" id="KW-0325">Glycoprotein</keyword>
<dbReference type="InterPro" id="IPR003591">
    <property type="entry name" value="Leu-rich_rpt_typical-subtyp"/>
</dbReference>
<dbReference type="PROSITE" id="PS50104">
    <property type="entry name" value="TIR"/>
    <property type="match status" value="1"/>
</dbReference>
<dbReference type="Gene3D" id="3.40.50.10140">
    <property type="entry name" value="Toll/interleukin-1 receptor homology (TIR) domain"/>
    <property type="match status" value="1"/>
</dbReference>
<evidence type="ECO:0000256" key="5">
    <source>
        <dbReference type="ARBA" id="ARBA00022729"/>
    </source>
</evidence>
<evidence type="ECO:0000256" key="8">
    <source>
        <dbReference type="ARBA" id="ARBA00023136"/>
    </source>
</evidence>
<comment type="subcellular location">
    <subcellularLocation>
        <location evidence="1">Membrane</location>
        <topology evidence="1">Single-pass membrane protein</topology>
    </subcellularLocation>
</comment>
<keyword evidence="3" id="KW-0433">Leucine-rich repeat</keyword>
<dbReference type="SUPFAM" id="SSF52058">
    <property type="entry name" value="L domain-like"/>
    <property type="match status" value="2"/>
</dbReference>